<dbReference type="PANTHER" id="PTHR45947">
    <property type="entry name" value="SULFOQUINOVOSYL TRANSFERASE SQD2"/>
    <property type="match status" value="1"/>
</dbReference>
<dbReference type="CDD" id="cd04186">
    <property type="entry name" value="GT_2_like_c"/>
    <property type="match status" value="1"/>
</dbReference>
<evidence type="ECO:0000313" key="8">
    <source>
        <dbReference type="Proteomes" id="UP000033448"/>
    </source>
</evidence>
<comment type="caution">
    <text evidence="7">The sequence shown here is derived from an EMBL/GenBank/DDBJ whole genome shotgun (WGS) entry which is preliminary data.</text>
</comment>
<dbReference type="GO" id="GO:1901137">
    <property type="term" value="P:carbohydrate derivative biosynthetic process"/>
    <property type="evidence" value="ECO:0007669"/>
    <property type="project" value="UniProtKB-ARBA"/>
</dbReference>
<reference evidence="7 8" key="1">
    <citation type="submission" date="2015-02" db="EMBL/GenBank/DDBJ databases">
        <title>Draft genome sequences of ten Microbacterium spp. with emphasis on heavy metal contaminated environments.</title>
        <authorList>
            <person name="Corretto E."/>
        </authorList>
    </citation>
    <scope>NUCLEOTIDE SEQUENCE [LARGE SCALE GENOMIC DNA]</scope>
    <source>
        <strain evidence="7 8">DSM 23848</strain>
    </source>
</reference>
<dbReference type="InterPro" id="IPR028098">
    <property type="entry name" value="Glyco_trans_4-like_N"/>
</dbReference>
<protein>
    <recommendedName>
        <fullName evidence="1">D-inositol 3-phosphate glycosyltransferase</fullName>
    </recommendedName>
</protein>
<dbReference type="PANTHER" id="PTHR45947:SF3">
    <property type="entry name" value="SULFOQUINOVOSYL TRANSFERASE SQD2"/>
    <property type="match status" value="1"/>
</dbReference>
<dbReference type="Pfam" id="PF13439">
    <property type="entry name" value="Glyco_transf_4"/>
    <property type="match status" value="1"/>
</dbReference>
<dbReference type="SUPFAM" id="SSF53756">
    <property type="entry name" value="UDP-Glycosyltransferase/glycogen phosphorylase"/>
    <property type="match status" value="1"/>
</dbReference>
<keyword evidence="2 7" id="KW-0328">Glycosyltransferase</keyword>
<dbReference type="Pfam" id="PF13632">
    <property type="entry name" value="Glyco_trans_2_3"/>
    <property type="match status" value="1"/>
</dbReference>
<dbReference type="PATRIC" id="fig|582680.7.peg.1119"/>
<dbReference type="Gene3D" id="3.40.50.2000">
    <property type="entry name" value="Glycogen Phosphorylase B"/>
    <property type="match status" value="2"/>
</dbReference>
<dbReference type="InterPro" id="IPR001296">
    <property type="entry name" value="Glyco_trans_1"/>
</dbReference>
<dbReference type="Gene3D" id="3.90.550.10">
    <property type="entry name" value="Spore Coat Polysaccharide Biosynthesis Protein SpsA, Chain A"/>
    <property type="match status" value="1"/>
</dbReference>
<evidence type="ECO:0000259" key="5">
    <source>
        <dbReference type="Pfam" id="PF13439"/>
    </source>
</evidence>
<evidence type="ECO:0000256" key="3">
    <source>
        <dbReference type="ARBA" id="ARBA00022679"/>
    </source>
</evidence>
<accession>A0A0F0L1X3</accession>
<dbReference type="CDD" id="cd03801">
    <property type="entry name" value="GT4_PimA-like"/>
    <property type="match status" value="1"/>
</dbReference>
<evidence type="ECO:0000259" key="4">
    <source>
        <dbReference type="Pfam" id="PF00534"/>
    </source>
</evidence>
<feature type="domain" description="Glycosyl transferase family 1" evidence="4">
    <location>
        <begin position="199"/>
        <end position="336"/>
    </location>
</feature>
<evidence type="ECO:0000256" key="2">
    <source>
        <dbReference type="ARBA" id="ARBA00022676"/>
    </source>
</evidence>
<dbReference type="InterPro" id="IPR001173">
    <property type="entry name" value="Glyco_trans_2-like"/>
</dbReference>
<dbReference type="RefSeq" id="WP_082072143.1">
    <property type="nucleotide sequence ID" value="NZ_JYIT01000065.1"/>
</dbReference>
<feature type="domain" description="Glycosyltransferase 2-like" evidence="6">
    <location>
        <begin position="464"/>
        <end position="602"/>
    </location>
</feature>
<dbReference type="Proteomes" id="UP000033448">
    <property type="component" value="Unassembled WGS sequence"/>
</dbReference>
<name>A0A0F0L1X3_9MICO</name>
<evidence type="ECO:0000259" key="6">
    <source>
        <dbReference type="Pfam" id="PF13632"/>
    </source>
</evidence>
<proteinExistence type="predicted"/>
<evidence type="ECO:0000313" key="7">
    <source>
        <dbReference type="EMBL" id="KJL26365.1"/>
    </source>
</evidence>
<dbReference type="EMBL" id="JYIT01000065">
    <property type="protein sequence ID" value="KJL26365.1"/>
    <property type="molecule type" value="Genomic_DNA"/>
</dbReference>
<dbReference type="SUPFAM" id="SSF53448">
    <property type="entry name" value="Nucleotide-diphospho-sugar transferases"/>
    <property type="match status" value="1"/>
</dbReference>
<keyword evidence="3 7" id="KW-0808">Transferase</keyword>
<evidence type="ECO:0000256" key="1">
    <source>
        <dbReference type="ARBA" id="ARBA00021292"/>
    </source>
</evidence>
<dbReference type="InterPro" id="IPR050194">
    <property type="entry name" value="Glycosyltransferase_grp1"/>
</dbReference>
<dbReference type="GO" id="GO:0016758">
    <property type="term" value="F:hexosyltransferase activity"/>
    <property type="evidence" value="ECO:0007669"/>
    <property type="project" value="TreeGrafter"/>
</dbReference>
<dbReference type="Pfam" id="PF00534">
    <property type="entry name" value="Glycos_transf_1"/>
    <property type="match status" value="1"/>
</dbReference>
<organism evidence="7 8">
    <name type="scientific">Microbacterium azadirachtae</name>
    <dbReference type="NCBI Taxonomy" id="582680"/>
    <lineage>
        <taxon>Bacteria</taxon>
        <taxon>Bacillati</taxon>
        <taxon>Actinomycetota</taxon>
        <taxon>Actinomycetes</taxon>
        <taxon>Micrococcales</taxon>
        <taxon>Microbacteriaceae</taxon>
        <taxon>Microbacterium</taxon>
    </lineage>
</organism>
<gene>
    <name evidence="7" type="primary">wbbL</name>
    <name evidence="7" type="ORF">RL72_01081</name>
</gene>
<feature type="domain" description="Glycosyltransferase subfamily 4-like N-terminal" evidence="5">
    <location>
        <begin position="20"/>
        <end position="172"/>
    </location>
</feature>
<keyword evidence="8" id="KW-1185">Reference proteome</keyword>
<sequence>MRVLRISHSATVRAWRGRERALRERGLDVRLLTATHSDAGGVPVALDADPQEDVVGVGTWGTHPALFVYDPRPLWRALGEHWDLIDIHEEPFALSTAEILVLRALRARRTPYILYTAQNLLKRYPFPFGWFERRSLRRAAGISACNAEAAAIAELKGFPGHARVIPLGVDPADEVDPAAETAPADGTGSATAPSEPVRIVVGLLGRLVPEKGVLLLLDALVADPSLHARIAGTGPLAEVIEEEARRRGVGARVQFLGGVDPDDVAGFYASIDVLAVPSLPTRRWTEQFGRVAVEAMAAGVPVVSSDAGALPDVVGGAGIVVPRGDARALAAALREAAGPRRDELIARGLTRAAECSWPAIAAQYEQLYTAALASAPRGLPRTAARTDEPEVIVVAYGAPDLLRRALEPVRHLPVTVVDNSSLPEIAALCDELGVRYRDPSRNLGFGAGVNRALAERIRPGADVLLLNPDAVIDADGVGALQRALAADPRLASVGPRQHDEQGVEARAAWVFPSPGRAWLEALGLGRLIRGPRFVIGSVLMLRAEALDQVGGFDERFFLYAEETDWAYRAHLLGWRHAVVPRAVATHAGGGTSTDPARRERQFHASQERYYRKHFGALGWASARAAQLLGATARGIALRGDRGRAATRRAALYRRGPVRAEAEADPRPLSA</sequence>
<dbReference type="AlphaFoldDB" id="A0A0F0L1X3"/>
<dbReference type="InterPro" id="IPR029044">
    <property type="entry name" value="Nucleotide-diphossugar_trans"/>
</dbReference>